<sequence>MAGNIREISAVFSANATGIRSIIRKIRNDLRDLGHTSVASTSQANDHFGELQQQVESVQNILSGGFDAGNSRLQELSRTAEEAGRELRQTGHLGAAAQVELQRVLAESRDDLARLGDEGTESSNQIQASLRDLDRIFRDMNTNNPIDDIVDDLNDMDQQAGHTESTMDQLRRTVLDASIVGRALKMSLVLLAPAAVPAIASVTTGVMGLVSALGAAAAGAVGFGTVAIPTLMGIFEAQEEINKAQEKLAAATTPEQRAKALLELKAVQASLTDEQQRALDALTEFTDYFEELRSSFERPVFDIFTQGLRTLQSLLEMFKPAIEGSVQAVDSLMKSLDRTLQTKDIESFFGFLSSRAGPALESVGQSIGYLLRGVLNLMVTFNEQGKIMEAGLLNLTKRFSEWTSILGQTEGFKAFIDYSNKNTPVLLNLLSNLWSILKDVVIFLAPIGQEMLKLLVIITSFIKGITNVAKSFAQWEGFIPILYGITTALVTYRTIMLAAVMATAAADLAKKAYTATMTVLTRVIGAVRAGQLSLNAVMAATPIGLVIALIAGLVVGLIAAYKHSETFRNAVNNAWASVKNSVSSAINYLKPLMLTMWDGALLGLGKLKAIGPIIVSAFKTAIDTSANFIWGLGDKIGGLLGEGLKEKAGSVVRGFVEQLKAGFSSVGGVISLLAPALTAIGLTLLGVTGPIGLVIGAIVSFIGFLYRLSKTNEDVRNALQGAWKGIQSIFSSAVSAIQPIIQAFATSFGQLAQELGPEFSKTGQVVKESFAELQPAFSELGLAFGELITELGNVFSSLISTVRPIVSEIVTTFLPSLASGFVSLVTQIVLLLLNVAQTILPMWLSAVQAVFPVILSIVQSVLPIIIDLIKAIIPILLNIIQTVFPALLGVVQTIFPVVLKIIQAVLPVVVTMLKLLIGVVLELVKTVLPMILTVISTVLPASLKIIQMVIPLVVGILKTAAKIITGVLIPAIKLILQIVQAVFPVIMTVIKNALNIITNVIRLFIAVLKGDWKSAWDAVKNILTAAWNIIKSVIQGVLNVIVAIFKAAWSIIKSVTTTVFEGIKSFLKGLWDSIKTLISTATGNIKDGIVKAWGTIKDKTTEIFTGIKKTLSGLWDDIVDGAKKLPGRIGDGIKGMADGVMTGVKALANKLEKGLEKGINLAIDGINWVLDKVGVSKDSQLKHVDIKAYAKGTKGHPGGPAYVGDSPQGGDGPAELIGTPDGKTYLSPAKKTLIPNLPKGSWVMPGKQTKALLSSMPAYNGGVGEWVEKGKEAVSSAVTKVKDLALDVWSYIEDPSSLMKKVYDHYAVDMGVSGSFGDIAKGGLGMLKDKAVDWVAGQLPQLGGWDFGSAFTRTSGFGMRWGKLHAGVDYAAPMGTPIKSQSGGKVVFSGPRGGYGNAVIVESGGMQYLYGHNSANLVKAGDTVSRGQTIGLVGSTGDSTGPHVHFEIRQNGKAIDPDSIGGFDFNGFGTNYSGNGAQMARQAITQALKMLGKPMTLLDPLMKIADKESSFNPNAINKWDINAQRGDPSIGLFQIIGETFNRWKYPGHNNRRNPLDSALAAIRYMDGRYGGVLNHPGIKSMMRGGGYKPYAEGGEINSPHLGLVGEAGPEIIIPYAQRFRKRALELWQTAGEKLGAFKTAAAGKVQEVTGALSIPAYATGVGKVTGAVKGPVVPTTKTPAVHTMNYIVKAGDTLTAIAKKFKTTVSDLVKLNKIKNPDVIKIGQKLIYGIQAATGTGSNKGTVKQEAPVVDRRPTYVKKVEYLAQKTSSAGAEAKIRKALSDQLIKIEKEEADKIKAIKDKASKAKRDLTQKEKEAVWKIREDYGKKEVAAEKAAAAQITELSKASAEERLKAIDDYVARAKEENRLTLMDEIATYRESMKYFKKNSVESIVAEKRLNEAKKRLHDELMSMKDEYLAKVKEVNDRVMEEERRLNAEYENAVTDRTNALKGFAGLFDVVERPEEIDPETLLENLHSQVWTLNNFDSNLDILASRGVDEALIKELQEMGPQALAEIKALNDMTDSELTQFEGLWSEKSRISRDRATQEMEGMRLDTVMEIQKLHTEAEAELQALNKTFEEQVAGLKTVVTEGFNPLGAQLVDIGKNAIQGLIDGMKSMNSPLGSISRDLADTIKKAITTSLVIKSPSRWMKYMVGENIVQGVIDGIAGMEHNAVNTATAMADWFKPSISSDAFSGFRGSVNSFEGVMIQTTVEMNKEVVGRSVEPIVSDRQRGNYQNAKIVKGLW</sequence>
<dbReference type="PROSITE" id="PS51782">
    <property type="entry name" value="LYSM"/>
    <property type="match status" value="1"/>
</dbReference>
<feature type="transmembrane region" description="Helical" evidence="2">
    <location>
        <begin position="813"/>
        <end position="836"/>
    </location>
</feature>
<keyword evidence="5" id="KW-1185">Reference proteome</keyword>
<feature type="coiled-coil region" evidence="1">
    <location>
        <begin position="1894"/>
        <end position="1943"/>
    </location>
</feature>
<keyword evidence="2" id="KW-1133">Transmembrane helix</keyword>
<feature type="transmembrane region" description="Helical" evidence="2">
    <location>
        <begin position="188"/>
        <end position="210"/>
    </location>
</feature>
<dbReference type="Gene3D" id="1.10.530.10">
    <property type="match status" value="1"/>
</dbReference>
<evidence type="ECO:0000256" key="1">
    <source>
        <dbReference type="SAM" id="Coils"/>
    </source>
</evidence>
<proteinExistence type="predicted"/>
<dbReference type="SMART" id="SM00257">
    <property type="entry name" value="LysM"/>
    <property type="match status" value="1"/>
</dbReference>
<dbReference type="CDD" id="cd12797">
    <property type="entry name" value="M23_peptidase"/>
    <property type="match status" value="1"/>
</dbReference>
<dbReference type="InterPro" id="IPR016047">
    <property type="entry name" value="M23ase_b-sheet_dom"/>
</dbReference>
<dbReference type="Pfam" id="PF01464">
    <property type="entry name" value="SLT"/>
    <property type="match status" value="1"/>
</dbReference>
<feature type="transmembrane region" description="Helical" evidence="2">
    <location>
        <begin position="963"/>
        <end position="986"/>
    </location>
</feature>
<evidence type="ECO:0000313" key="5">
    <source>
        <dbReference type="Proteomes" id="UP000186524"/>
    </source>
</evidence>
<feature type="transmembrane region" description="Helical" evidence="2">
    <location>
        <begin position="536"/>
        <end position="561"/>
    </location>
</feature>
<keyword evidence="2" id="KW-0812">Transmembrane</keyword>
<gene>
    <name evidence="4" type="ORF">BLL40_05200</name>
</gene>
<feature type="transmembrane region" description="Helical" evidence="2">
    <location>
        <begin position="842"/>
        <end position="865"/>
    </location>
</feature>
<name>A0A1Q5P406_9BACI</name>
<feature type="transmembrane region" description="Helical" evidence="2">
    <location>
        <begin position="663"/>
        <end position="685"/>
    </location>
</feature>
<dbReference type="OrthoDB" id="1779742at2"/>
<reference evidence="4 5" key="1">
    <citation type="submission" date="2016-12" db="EMBL/GenBank/DDBJ databases">
        <title>Domibacillus sp. SAOS 44 whole genome sequencing.</title>
        <authorList>
            <person name="Verma A."/>
            <person name="Krishnamurthi S."/>
        </authorList>
    </citation>
    <scope>NUCLEOTIDE SEQUENCE [LARGE SCALE GENOMIC DNA]</scope>
    <source>
        <strain evidence="4 5">SAOS 44</strain>
    </source>
</reference>
<organism evidence="4 5">
    <name type="scientific">Domibacillus mangrovi</name>
    <dbReference type="NCBI Taxonomy" id="1714354"/>
    <lineage>
        <taxon>Bacteria</taxon>
        <taxon>Bacillati</taxon>
        <taxon>Bacillota</taxon>
        <taxon>Bacilli</taxon>
        <taxon>Bacillales</taxon>
        <taxon>Bacillaceae</taxon>
        <taxon>Domibacillus</taxon>
    </lineage>
</organism>
<dbReference type="PANTHER" id="PTHR37813:SF1">
    <property type="entry name" value="FELS-2 PROPHAGE PROTEIN"/>
    <property type="match status" value="1"/>
</dbReference>
<comment type="caution">
    <text evidence="4">The sequence shown here is derived from an EMBL/GenBank/DDBJ whole genome shotgun (WGS) entry which is preliminary data.</text>
</comment>
<evidence type="ECO:0000313" key="4">
    <source>
        <dbReference type="EMBL" id="OKL36989.1"/>
    </source>
</evidence>
<feature type="transmembrane region" description="Helical" evidence="2">
    <location>
        <begin position="440"/>
        <end position="462"/>
    </location>
</feature>
<dbReference type="Proteomes" id="UP000186524">
    <property type="component" value="Unassembled WGS sequence"/>
</dbReference>
<feature type="transmembrane region" description="Helical" evidence="2">
    <location>
        <begin position="872"/>
        <end position="895"/>
    </location>
</feature>
<feature type="transmembrane region" description="Helical" evidence="2">
    <location>
        <begin position="482"/>
        <end position="505"/>
    </location>
</feature>
<dbReference type="Gene3D" id="3.10.350.10">
    <property type="entry name" value="LysM domain"/>
    <property type="match status" value="1"/>
</dbReference>
<dbReference type="PANTHER" id="PTHR37813">
    <property type="entry name" value="FELS-2 PROPHAGE PROTEIN"/>
    <property type="match status" value="1"/>
</dbReference>
<keyword evidence="1" id="KW-0175">Coiled coil</keyword>
<keyword evidence="2" id="KW-0472">Membrane</keyword>
<dbReference type="STRING" id="1714354.BLL40_05200"/>
<accession>A0A1Q5P406</accession>
<feature type="transmembrane region" description="Helical" evidence="2">
    <location>
        <begin position="1033"/>
        <end position="1052"/>
    </location>
</feature>
<dbReference type="InterPro" id="IPR011055">
    <property type="entry name" value="Dup_hybrid_motif"/>
</dbReference>
<feature type="transmembrane region" description="Helical" evidence="2">
    <location>
        <begin position="512"/>
        <end position="530"/>
    </location>
</feature>
<dbReference type="Gene3D" id="1.20.120.20">
    <property type="entry name" value="Apolipoprotein"/>
    <property type="match status" value="1"/>
</dbReference>
<dbReference type="SUPFAM" id="SSF53955">
    <property type="entry name" value="Lysozyme-like"/>
    <property type="match status" value="1"/>
</dbReference>
<feature type="transmembrane region" description="Helical" evidence="2">
    <location>
        <begin position="901"/>
        <end position="924"/>
    </location>
</feature>
<dbReference type="RefSeq" id="WP_073710870.1">
    <property type="nucleotide sequence ID" value="NZ_MRWQ01000005.1"/>
</dbReference>
<evidence type="ECO:0000256" key="2">
    <source>
        <dbReference type="SAM" id="Phobius"/>
    </source>
</evidence>
<feature type="domain" description="LysM" evidence="3">
    <location>
        <begin position="1684"/>
        <end position="1728"/>
    </location>
</feature>
<dbReference type="CDD" id="cd00118">
    <property type="entry name" value="LysM"/>
    <property type="match status" value="1"/>
</dbReference>
<dbReference type="InterPro" id="IPR018392">
    <property type="entry name" value="LysM"/>
</dbReference>
<protein>
    <recommendedName>
        <fullName evidence="3">LysM domain-containing protein</fullName>
    </recommendedName>
</protein>
<dbReference type="CDD" id="cd13402">
    <property type="entry name" value="LT_TF-like"/>
    <property type="match status" value="1"/>
</dbReference>
<dbReference type="SUPFAM" id="SSF51261">
    <property type="entry name" value="Duplicated hybrid motif"/>
    <property type="match status" value="1"/>
</dbReference>
<dbReference type="InterPro" id="IPR008258">
    <property type="entry name" value="Transglycosylase_SLT_dom_1"/>
</dbReference>
<dbReference type="Gene3D" id="2.70.70.10">
    <property type="entry name" value="Glucose Permease (Domain IIA)"/>
    <property type="match status" value="1"/>
</dbReference>
<evidence type="ECO:0000259" key="3">
    <source>
        <dbReference type="PROSITE" id="PS51782"/>
    </source>
</evidence>
<dbReference type="InterPro" id="IPR016024">
    <property type="entry name" value="ARM-type_fold"/>
</dbReference>
<feature type="transmembrane region" description="Helical" evidence="2">
    <location>
        <begin position="931"/>
        <end position="957"/>
    </location>
</feature>
<feature type="transmembrane region" description="Helical" evidence="2">
    <location>
        <begin position="216"/>
        <end position="235"/>
    </location>
</feature>
<dbReference type="SUPFAM" id="SSF54106">
    <property type="entry name" value="LysM domain"/>
    <property type="match status" value="1"/>
</dbReference>
<dbReference type="InterPro" id="IPR036779">
    <property type="entry name" value="LysM_dom_sf"/>
</dbReference>
<feature type="transmembrane region" description="Helical" evidence="2">
    <location>
        <begin position="691"/>
        <end position="708"/>
    </location>
</feature>
<dbReference type="SUPFAM" id="SSF48371">
    <property type="entry name" value="ARM repeat"/>
    <property type="match status" value="1"/>
</dbReference>
<dbReference type="Pfam" id="PF01551">
    <property type="entry name" value="Peptidase_M23"/>
    <property type="match status" value="1"/>
</dbReference>
<dbReference type="InterPro" id="IPR023346">
    <property type="entry name" value="Lysozyme-like_dom_sf"/>
</dbReference>
<dbReference type="Pfam" id="PF01476">
    <property type="entry name" value="LysM"/>
    <property type="match status" value="1"/>
</dbReference>
<dbReference type="EMBL" id="MRWQ01000005">
    <property type="protein sequence ID" value="OKL36989.1"/>
    <property type="molecule type" value="Genomic_DNA"/>
</dbReference>